<name>A0A9W9QLB4_PENBR</name>
<gene>
    <name evidence="1" type="ORF">N7541_009266</name>
</gene>
<dbReference type="AlphaFoldDB" id="A0A9W9QLB4"/>
<protein>
    <submittedName>
        <fullName evidence="1">Uncharacterized protein</fullName>
    </submittedName>
</protein>
<organism evidence="1 2">
    <name type="scientific">Penicillium brevicompactum</name>
    <dbReference type="NCBI Taxonomy" id="5074"/>
    <lineage>
        <taxon>Eukaryota</taxon>
        <taxon>Fungi</taxon>
        <taxon>Dikarya</taxon>
        <taxon>Ascomycota</taxon>
        <taxon>Pezizomycotina</taxon>
        <taxon>Eurotiomycetes</taxon>
        <taxon>Eurotiomycetidae</taxon>
        <taxon>Eurotiales</taxon>
        <taxon>Aspergillaceae</taxon>
        <taxon>Penicillium</taxon>
    </lineage>
</organism>
<reference evidence="1" key="2">
    <citation type="journal article" date="2023" name="IMA Fungus">
        <title>Comparative genomic study of the Penicillium genus elucidates a diverse pangenome and 15 lateral gene transfer events.</title>
        <authorList>
            <person name="Petersen C."/>
            <person name="Sorensen T."/>
            <person name="Nielsen M.R."/>
            <person name="Sondergaard T.E."/>
            <person name="Sorensen J.L."/>
            <person name="Fitzpatrick D.A."/>
            <person name="Frisvad J.C."/>
            <person name="Nielsen K.L."/>
        </authorList>
    </citation>
    <scope>NUCLEOTIDE SEQUENCE</scope>
    <source>
        <strain evidence="1">IBT 35675</strain>
    </source>
</reference>
<evidence type="ECO:0000313" key="2">
    <source>
        <dbReference type="Proteomes" id="UP001148299"/>
    </source>
</evidence>
<reference evidence="1" key="1">
    <citation type="submission" date="2022-12" db="EMBL/GenBank/DDBJ databases">
        <authorList>
            <person name="Petersen C."/>
        </authorList>
    </citation>
    <scope>NUCLEOTIDE SEQUENCE</scope>
    <source>
        <strain evidence="1">IBT 35675</strain>
    </source>
</reference>
<dbReference type="EMBL" id="JAPZBR010000008">
    <property type="protein sequence ID" value="KAJ5340142.1"/>
    <property type="molecule type" value="Genomic_DNA"/>
</dbReference>
<comment type="caution">
    <text evidence="1">The sequence shown here is derived from an EMBL/GenBank/DDBJ whole genome shotgun (WGS) entry which is preliminary data.</text>
</comment>
<keyword evidence="2" id="KW-1185">Reference proteome</keyword>
<dbReference type="Proteomes" id="UP001148299">
    <property type="component" value="Unassembled WGS sequence"/>
</dbReference>
<evidence type="ECO:0000313" key="1">
    <source>
        <dbReference type="EMBL" id="KAJ5340142.1"/>
    </source>
</evidence>
<accession>A0A9W9QLB4</accession>
<sequence>MNGRYLLHRRIFYSACPLARGGAVQLNAFGEQDTAPWYVSGCAVRDRRISPNASRRLGSSAPLSPR</sequence>
<proteinExistence type="predicted"/>